<keyword evidence="2" id="KW-1185">Reference proteome</keyword>
<reference evidence="1 2" key="1">
    <citation type="submission" date="2019-05" db="EMBL/GenBank/DDBJ databases">
        <title>Another draft genome of Portunus trituberculatus and its Hox gene families provides insights of decapod evolution.</title>
        <authorList>
            <person name="Jeong J.-H."/>
            <person name="Song I."/>
            <person name="Kim S."/>
            <person name="Choi T."/>
            <person name="Kim D."/>
            <person name="Ryu S."/>
            <person name="Kim W."/>
        </authorList>
    </citation>
    <scope>NUCLEOTIDE SEQUENCE [LARGE SCALE GENOMIC DNA]</scope>
    <source>
        <tissue evidence="1">Muscle</tissue>
    </source>
</reference>
<sequence length="79" mass="8852">MTQWCLSTHVNNDRCGVRVWAVLQGVMWCGSDPATYKGAFVRRVAYPKRNWLWVSAPCPAGWTAGNIFTTQEEKVSTGC</sequence>
<protein>
    <submittedName>
        <fullName evidence="1">Uncharacterized protein</fullName>
    </submittedName>
</protein>
<name>A0A5B7EKZ7_PORTR</name>
<gene>
    <name evidence="1" type="ORF">E2C01_027306</name>
</gene>
<accession>A0A5B7EKZ7</accession>
<dbReference type="EMBL" id="VSRR010002941">
    <property type="protein sequence ID" value="MPC33937.1"/>
    <property type="molecule type" value="Genomic_DNA"/>
</dbReference>
<evidence type="ECO:0000313" key="1">
    <source>
        <dbReference type="EMBL" id="MPC33937.1"/>
    </source>
</evidence>
<evidence type="ECO:0000313" key="2">
    <source>
        <dbReference type="Proteomes" id="UP000324222"/>
    </source>
</evidence>
<proteinExistence type="predicted"/>
<comment type="caution">
    <text evidence="1">The sequence shown here is derived from an EMBL/GenBank/DDBJ whole genome shotgun (WGS) entry which is preliminary data.</text>
</comment>
<dbReference type="AlphaFoldDB" id="A0A5B7EKZ7"/>
<dbReference type="Proteomes" id="UP000324222">
    <property type="component" value="Unassembled WGS sequence"/>
</dbReference>
<organism evidence="1 2">
    <name type="scientific">Portunus trituberculatus</name>
    <name type="common">Swimming crab</name>
    <name type="synonym">Neptunus trituberculatus</name>
    <dbReference type="NCBI Taxonomy" id="210409"/>
    <lineage>
        <taxon>Eukaryota</taxon>
        <taxon>Metazoa</taxon>
        <taxon>Ecdysozoa</taxon>
        <taxon>Arthropoda</taxon>
        <taxon>Crustacea</taxon>
        <taxon>Multicrustacea</taxon>
        <taxon>Malacostraca</taxon>
        <taxon>Eumalacostraca</taxon>
        <taxon>Eucarida</taxon>
        <taxon>Decapoda</taxon>
        <taxon>Pleocyemata</taxon>
        <taxon>Brachyura</taxon>
        <taxon>Eubrachyura</taxon>
        <taxon>Portunoidea</taxon>
        <taxon>Portunidae</taxon>
        <taxon>Portuninae</taxon>
        <taxon>Portunus</taxon>
    </lineage>
</organism>